<dbReference type="SUPFAM" id="SSF56672">
    <property type="entry name" value="DNA/RNA polymerases"/>
    <property type="match status" value="1"/>
</dbReference>
<keyword evidence="4 13" id="KW-0812">Transmembrane</keyword>
<dbReference type="InterPro" id="IPR001205">
    <property type="entry name" value="RNA-dir_pol_C"/>
</dbReference>
<feature type="transmembrane region" description="Helical" evidence="13">
    <location>
        <begin position="612"/>
        <end position="636"/>
    </location>
</feature>
<dbReference type="InterPro" id="IPR043504">
    <property type="entry name" value="Peptidase_S1_PA_chymotrypsin"/>
</dbReference>
<dbReference type="GO" id="GO:0039694">
    <property type="term" value="P:viral RNA genome replication"/>
    <property type="evidence" value="ECO:0007669"/>
    <property type="project" value="InterPro"/>
</dbReference>
<dbReference type="InterPro" id="IPR009003">
    <property type="entry name" value="Peptidase_S1_PA"/>
</dbReference>
<dbReference type="GO" id="GO:0006508">
    <property type="term" value="P:proteolysis"/>
    <property type="evidence" value="ECO:0007669"/>
    <property type="project" value="UniProtKB-KW"/>
</dbReference>
<organismHost>
    <name type="scientific">Prunus avium</name>
    <name type="common">Cherry</name>
    <name type="synonym">Cerasus avium</name>
    <dbReference type="NCBI Taxonomy" id="42229"/>
</organismHost>
<feature type="transmembrane region" description="Helical" evidence="13">
    <location>
        <begin position="582"/>
        <end position="605"/>
    </location>
</feature>
<keyword evidence="1" id="KW-0696">RNA-directed RNA polymerase</keyword>
<evidence type="ECO:0000256" key="1">
    <source>
        <dbReference type="ARBA" id="ARBA00022484"/>
    </source>
</evidence>
<evidence type="ECO:0000256" key="4">
    <source>
        <dbReference type="ARBA" id="ARBA00022692"/>
    </source>
</evidence>
<dbReference type="Pfam" id="PF00680">
    <property type="entry name" value="RdRP_1"/>
    <property type="match status" value="1"/>
</dbReference>
<evidence type="ECO:0000259" key="15">
    <source>
        <dbReference type="PROSITE" id="PS51218"/>
    </source>
</evidence>
<dbReference type="InterPro" id="IPR043502">
    <property type="entry name" value="DNA/RNA_pol_sf"/>
</dbReference>
<organismHost>
    <name type="scientific">Taraxacum officinale</name>
    <name type="common">Common dandelion</name>
    <name type="synonym">Leontodon taraxacum</name>
    <dbReference type="NCBI Taxonomy" id="50225"/>
</organismHost>
<proteinExistence type="predicted"/>
<evidence type="ECO:0000256" key="8">
    <source>
        <dbReference type="ARBA" id="ARBA00022807"/>
    </source>
</evidence>
<dbReference type="CDD" id="cd23169">
    <property type="entry name" value="ps-ssRNAv-Picornavirales"/>
    <property type="match status" value="1"/>
</dbReference>
<evidence type="ECO:0000256" key="6">
    <source>
        <dbReference type="ARBA" id="ARBA00022741"/>
    </source>
</evidence>
<feature type="domain" description="Peptidase C3" evidence="16">
    <location>
        <begin position="1305"/>
        <end position="1518"/>
    </location>
</feature>
<feature type="domain" description="SF3 helicase" evidence="15">
    <location>
        <begin position="835"/>
        <end position="1006"/>
    </location>
</feature>
<keyword evidence="9" id="KW-0067">ATP-binding</keyword>
<feature type="region of interest" description="Disordered" evidence="12">
    <location>
        <begin position="332"/>
        <end position="357"/>
    </location>
</feature>
<organismHost>
    <name type="scientific">Prunus persica</name>
    <name type="common">Peach</name>
    <name type="synonym">Amygdalus persica</name>
    <dbReference type="NCBI Taxonomy" id="3760"/>
</organismHost>
<name>A0A6B9D6Z7_CRLV</name>
<feature type="domain" description="RdRp catalytic" evidence="14">
    <location>
        <begin position="1800"/>
        <end position="1942"/>
    </location>
</feature>
<keyword evidence="10" id="KW-0693">Viral RNA replication</keyword>
<organismHost>
    <name type="scientific">Malus domestica</name>
    <name type="common">Apple</name>
    <name type="synonym">Pyrus malus</name>
    <dbReference type="NCBI Taxonomy" id="3750"/>
</organismHost>
<dbReference type="GO" id="GO:0003724">
    <property type="term" value="F:RNA helicase activity"/>
    <property type="evidence" value="ECO:0007669"/>
    <property type="project" value="InterPro"/>
</dbReference>
<keyword evidence="2" id="KW-0645">Protease</keyword>
<dbReference type="Gene3D" id="3.30.70.270">
    <property type="match status" value="1"/>
</dbReference>
<dbReference type="Pfam" id="PF00910">
    <property type="entry name" value="RNA_helicase"/>
    <property type="match status" value="1"/>
</dbReference>
<dbReference type="GO" id="GO:0004197">
    <property type="term" value="F:cysteine-type endopeptidase activity"/>
    <property type="evidence" value="ECO:0007669"/>
    <property type="project" value="InterPro"/>
</dbReference>
<evidence type="ECO:0000256" key="10">
    <source>
        <dbReference type="ARBA" id="ARBA00022953"/>
    </source>
</evidence>
<evidence type="ECO:0000256" key="3">
    <source>
        <dbReference type="ARBA" id="ARBA00022679"/>
    </source>
</evidence>
<evidence type="ECO:0000259" key="16">
    <source>
        <dbReference type="PROSITE" id="PS51874"/>
    </source>
</evidence>
<keyword evidence="6" id="KW-0547">Nucleotide-binding</keyword>
<protein>
    <submittedName>
        <fullName evidence="17">Polyprotein</fullName>
    </submittedName>
</protein>
<sequence length="2236" mass="249756">MGIFTLCSCGVPCPTRSFYRRHMASGCDLLPTKQQLADVGYVEPTVIVEVVTPPFQAPLEPLVEISPPVQVPVEPIVEVSPPAATQFVDIEALVASGPCFFGSFAPFEEYYSSPVGPLTRFDTLRREGHCAARARVAAVAANAAIVQQTLSETAASMRAALPLWMKGQVAPPVKSKRALKREAKAKAKADYLASDEAYYKAIDGLTALPPGVSRDVHMRQLDAVEVAYLAHVGDVAARGFQRRQVLRVAYKARCEKRALKRFLEEVDFLRLPIHVVDKIQTPFDGEQAAAPEMQKGMVHATSRRQVKTRRSFSSFLPKEDFSFTLGVCPARSPTVTPSSTPSSSRSSSPELRVSSPSGVLPEKAACIGFCSHGSECTEHFCFGFLDLKSEALASQYLAWLLQTKFPGDISCFELEVSPYLEQCQDTMEAIDLWWHAMDRYCFNFKSSKYTVLDNFLCKHSIAKDRTPREFLAKHRIAKAKALHRVPSRKEKMRALCEQKADKAWDAYIELNKSCKVGEGPLEYLKAAKDKCVEFFSPFTKYCNEAIRSLNPLVAILGPFKDGFWTCFNNLREKCLKMVNDHWLAFAAGTTLVLSLIFLLCIICLVKIFSILIANLGLGVVAITTLVTALVVGFFLFNGMLEQAADLQLCSLVASDFLNFLAQNQGSALVAGTMASVQDDLRGQGVSWCFSALYKLISRVIPVGIKETSILFNSVGNISRSASHSKDFFVNMKEMACSWMDALSDAMALISDDSVSAMQVLKHLCEHDFLDWAKKVERYAGETYDSLIISPAERLKILRMLADQQESFQKAFYNPRIASKAPRLMLNEFNRLSTLLRDAHNALSRASLFDRQRTPPFWVHLYSENGGTGKSMAMMPLGNHMLDAIGEPKTCRFVTRNVASKFLNGYQHQPCFLMDEFGAAPKQDYSDEVTMLDLVSPNALTLNMAAIGEKNTMFTSKLIISTANRRLAHPDVKLGANLDGFLRRRNILAEVVLVSGKPHFHEFNLLAPRTEQKVYLNRAMQESQVPDPLTPQEFYSLCTENFVNFLNQQSSTVAMSAGLNYVRSSDFSHLKDFLLFKIGLDFEENEVERIVTDYGNSLKNETIFPPEHEQIFQKWKDALDSLTLPELVSLLDKSVSETFVYTLISENHPNVVMSSLTPYECMIYAICKKKYREGTEAKLPFPEGETTSYGASFLSFVAQVALCIPKWALFCVALCAVLLVGYLIIKFAIFLFSGAVTLLGALAFSNLSGDGAEDSPSFDTNRKRGGVKFEYSTKWDASSANRFAESYAENGTIPAGTSWADFFGEGPEEEPSQSLLNLLKHQVVLIAEPTKVVYNCIALGGRNFLITKHVWDLMPACNYGLYGYAVAKDRIFISPRIRPCAQLKGRDLVIVQLPDSVPPFTSLPRDIFLENMAKAPKTANACLVVAKPLFERRSVAKLEQTIYPFKQLPQVHSKDTYSCGSLGSKQMPACYSYVFETYAGLCTSPLIAQEGGRCIILGLHVVGDRSKMGYAQIVTLDDFSDIALSDKVGQGPEEMYIPTKNSECFGAVTKLGAWTGPKPYFLEKTSLIPSLISTSIDVERTTEPAILSQRDRRLKDSTNPEFDVFLEGMKKYAMEAHSLDEDLEVFEDALDRVFSEIPDHACEDLSNDQVCNGIEDDPYAEGIVMQTAEGYPFCTQRPAGASGKSWLFAGAPGDWHIVPDSLLANEMHKKEIALSKGLFEPLIGIDFPKDEKVDSSKVYIKPKTRLFTILPVDYNILVRKYFLSFVSHIMTQHNTIPVKVGIDCLSNEWSILYHQLRSKGTNWFNGDYSRFDGITPRNVLQGIVKRINKFYSSKNSFAITDSNLSINSDLARSLLMDMASTRYGLTNGDLWYVTSGIPSGFPLTVIVNSLVNNFFIHFSYIKLMKREELNSLYPLHSFRQMVAYATYGDDNLVSVNDVITEKFNLVKIADLLAEHGVTLKNGADKNEEILSPFYPLEKVDFLKRKFVHYQGHVVAPLNPVNITERLHWIRKGLGEADATLENCRSAAFEALFHGKCYYDTLVAKIYRACAASKLSIQLPTYSDALAIFLSNDSFAKAIQTISLDLPKAIFVNKSNYFVSEIFPDVFFCSNERNVTLHKLLEITTTRNICYISRNYESRNSSRGLFSLKGEGWTLAPVSARLVVYKNMQKPVYFVDEANDGLALAYCLDYMLRIKGVSRSRLAQVLYNIFGHDEALCSRIASNFSLLDSNKYMPPHKK</sequence>
<keyword evidence="11 13" id="KW-1133">Transmembrane helix</keyword>
<keyword evidence="3" id="KW-0808">Transferase</keyword>
<dbReference type="GO" id="GO:0005524">
    <property type="term" value="F:ATP binding"/>
    <property type="evidence" value="ECO:0007669"/>
    <property type="project" value="UniProtKB-KW"/>
</dbReference>
<dbReference type="InterPro" id="IPR043128">
    <property type="entry name" value="Rev_trsase/Diguanyl_cyclase"/>
</dbReference>
<evidence type="ECO:0000313" key="17">
    <source>
        <dbReference type="EMBL" id="QGW58095.1"/>
    </source>
</evidence>
<dbReference type="GO" id="GO:0003968">
    <property type="term" value="F:RNA-directed RNA polymerase activity"/>
    <property type="evidence" value="ECO:0007669"/>
    <property type="project" value="UniProtKB-KW"/>
</dbReference>
<dbReference type="Gene3D" id="1.20.960.20">
    <property type="match status" value="1"/>
</dbReference>
<evidence type="ECO:0000256" key="11">
    <source>
        <dbReference type="ARBA" id="ARBA00022989"/>
    </source>
</evidence>
<dbReference type="GO" id="GO:0033644">
    <property type="term" value="C:host cell membrane"/>
    <property type="evidence" value="ECO:0007669"/>
    <property type="project" value="UniProtKB-SubCell"/>
</dbReference>
<dbReference type="InterPro" id="IPR000605">
    <property type="entry name" value="Helicase_SF3_ssDNA/RNA_vir"/>
</dbReference>
<dbReference type="PROSITE" id="PS51874">
    <property type="entry name" value="PCV_3C_PRO"/>
    <property type="match status" value="1"/>
</dbReference>
<evidence type="ECO:0000256" key="5">
    <source>
        <dbReference type="ARBA" id="ARBA00022695"/>
    </source>
</evidence>
<accession>A0A6B9D6Z7</accession>
<evidence type="ECO:0000256" key="2">
    <source>
        <dbReference type="ARBA" id="ARBA00022670"/>
    </source>
</evidence>
<dbReference type="GO" id="GO:0003723">
    <property type="term" value="F:RNA binding"/>
    <property type="evidence" value="ECO:0007669"/>
    <property type="project" value="InterPro"/>
</dbReference>
<dbReference type="InterPro" id="IPR044067">
    <property type="entry name" value="PCV_3C_PRO"/>
</dbReference>
<reference evidence="17" key="1">
    <citation type="submission" date="2019-05" db="EMBL/GenBank/DDBJ databases">
        <title>Biological properties and genomic sequence of an isolate of Cherry rasp leaf virus from tomato.</title>
        <authorList>
            <person name="Bratsch S."/>
            <person name="Grinstead S."/>
            <person name="Benham L."/>
            <person name="Dimitre M."/>
        </authorList>
    </citation>
    <scope>NUCLEOTIDE SEQUENCE</scope>
    <source>
        <strain evidence="17">Tom</strain>
    </source>
</reference>
<organismHost>
    <name type="scientific">Plantago major</name>
    <name type="common">Common plantain</name>
    <dbReference type="NCBI Taxonomy" id="29818"/>
</organismHost>
<dbReference type="Gene3D" id="2.40.10.10">
    <property type="entry name" value="Trypsin-like serine proteases"/>
    <property type="match status" value="1"/>
</dbReference>
<keyword evidence="8" id="KW-0788">Thiol protease</keyword>
<dbReference type="GO" id="GO:0006351">
    <property type="term" value="P:DNA-templated transcription"/>
    <property type="evidence" value="ECO:0007669"/>
    <property type="project" value="InterPro"/>
</dbReference>
<keyword evidence="13" id="KW-0472">Membrane</keyword>
<evidence type="ECO:0000256" key="13">
    <source>
        <dbReference type="SAM" id="Phobius"/>
    </source>
</evidence>
<keyword evidence="5" id="KW-0548">Nucleotidyltransferase</keyword>
<evidence type="ECO:0000256" key="7">
    <source>
        <dbReference type="ARBA" id="ARBA00022801"/>
    </source>
</evidence>
<evidence type="ECO:0000256" key="12">
    <source>
        <dbReference type="SAM" id="MobiDB-lite"/>
    </source>
</evidence>
<organismHost>
    <name type="scientific">Balsamorhiza sagittata</name>
    <dbReference type="NCBI Taxonomy" id="230209"/>
</organismHost>
<keyword evidence="7" id="KW-0378">Hydrolase</keyword>
<dbReference type="PROSITE" id="PS51218">
    <property type="entry name" value="SF3_HELICASE_2"/>
    <property type="match status" value="1"/>
</dbReference>
<dbReference type="InterPro" id="IPR014759">
    <property type="entry name" value="Helicase_SF3_ssRNA_vir"/>
</dbReference>
<organism evidence="17">
    <name type="scientific">Cherry rasp leaf virus</name>
    <name type="common">CRLV</name>
    <dbReference type="NCBI Taxonomy" id="202566"/>
    <lineage>
        <taxon>Viruses</taxon>
        <taxon>Riboviria</taxon>
        <taxon>Orthornavirae</taxon>
        <taxon>Pisuviricota</taxon>
        <taxon>Pisoniviricetes</taxon>
        <taxon>Picornavirales</taxon>
        <taxon>Secoviridae</taxon>
        <taxon>Cheravirus</taxon>
        <taxon>Cheravirus avii</taxon>
    </lineage>
</organism>
<dbReference type="SUPFAM" id="SSF50494">
    <property type="entry name" value="Trypsin-like serine proteases"/>
    <property type="match status" value="1"/>
</dbReference>
<evidence type="ECO:0000256" key="9">
    <source>
        <dbReference type="ARBA" id="ARBA00022840"/>
    </source>
</evidence>
<dbReference type="EMBL" id="MK952187">
    <property type="protein sequence ID" value="QGW58095.1"/>
    <property type="molecule type" value="Genomic_RNA"/>
</dbReference>
<dbReference type="InterPro" id="IPR007094">
    <property type="entry name" value="RNA-dir_pol_PSvirus"/>
</dbReference>
<evidence type="ECO:0000259" key="14">
    <source>
        <dbReference type="PROSITE" id="PS50507"/>
    </source>
</evidence>
<dbReference type="PROSITE" id="PS50507">
    <property type="entry name" value="RDRP_SSRNA_POS"/>
    <property type="match status" value="1"/>
</dbReference>